<dbReference type="RefSeq" id="WP_035712093.1">
    <property type="nucleotide sequence ID" value="NZ_CAMIFG010000048.1"/>
</dbReference>
<proteinExistence type="predicted"/>
<dbReference type="EMBL" id="JGYG01000008">
    <property type="protein sequence ID" value="KFI28384.1"/>
    <property type="molecule type" value="Genomic_DNA"/>
</dbReference>
<comment type="caution">
    <text evidence="1">The sequence shown here is derived from an EMBL/GenBank/DDBJ whole genome shotgun (WGS) entry which is preliminary data.</text>
</comment>
<keyword evidence="2" id="KW-1185">Reference proteome</keyword>
<keyword evidence="1" id="KW-0808">Transferase</keyword>
<evidence type="ECO:0000313" key="2">
    <source>
        <dbReference type="Proteomes" id="UP000028826"/>
    </source>
</evidence>
<dbReference type="AlphaFoldDB" id="A0A086Y284"/>
<reference evidence="1 2" key="1">
    <citation type="submission" date="2014-03" db="EMBL/GenBank/DDBJ databases">
        <title>Genome of Haematobacter massiliensis CCUG 47968.</title>
        <authorList>
            <person name="Wang D."/>
            <person name="Wang G."/>
        </authorList>
    </citation>
    <scope>NUCLEOTIDE SEQUENCE [LARGE SCALE GENOMIC DNA]</scope>
    <source>
        <strain evidence="1 2">CCUG 47968</strain>
    </source>
</reference>
<dbReference type="PANTHER" id="PTHR21310:SF42">
    <property type="entry name" value="BIFUNCTIONAL AAC_APH"/>
    <property type="match status" value="1"/>
</dbReference>
<dbReference type="Pfam" id="PF01636">
    <property type="entry name" value="APH"/>
    <property type="match status" value="1"/>
</dbReference>
<dbReference type="GO" id="GO:0016740">
    <property type="term" value="F:transferase activity"/>
    <property type="evidence" value="ECO:0007669"/>
    <property type="project" value="UniProtKB-KW"/>
</dbReference>
<dbReference type="PANTHER" id="PTHR21310">
    <property type="entry name" value="AMINOGLYCOSIDE PHOSPHOTRANSFERASE-RELATED-RELATED"/>
    <property type="match status" value="1"/>
</dbReference>
<dbReference type="Gene3D" id="3.90.1200.10">
    <property type="match status" value="1"/>
</dbReference>
<dbReference type="OrthoDB" id="3806873at2"/>
<dbReference type="Gene3D" id="3.30.200.20">
    <property type="entry name" value="Phosphorylase Kinase, domain 1"/>
    <property type="match status" value="1"/>
</dbReference>
<gene>
    <name evidence="1" type="ORF">CN97_19135</name>
</gene>
<dbReference type="InterPro" id="IPR002575">
    <property type="entry name" value="Aminoglycoside_PTrfase"/>
</dbReference>
<dbReference type="Proteomes" id="UP000028826">
    <property type="component" value="Unassembled WGS sequence"/>
</dbReference>
<dbReference type="SUPFAM" id="SSF56112">
    <property type="entry name" value="Protein kinase-like (PK-like)"/>
    <property type="match status" value="1"/>
</dbReference>
<organism evidence="1 2">
    <name type="scientific">Haematobacter massiliensis</name>
    <dbReference type="NCBI Taxonomy" id="195105"/>
    <lineage>
        <taxon>Bacteria</taxon>
        <taxon>Pseudomonadati</taxon>
        <taxon>Pseudomonadota</taxon>
        <taxon>Alphaproteobacteria</taxon>
        <taxon>Rhodobacterales</taxon>
        <taxon>Paracoccaceae</taxon>
        <taxon>Haematobacter</taxon>
    </lineage>
</organism>
<evidence type="ECO:0000313" key="1">
    <source>
        <dbReference type="EMBL" id="KFI28384.1"/>
    </source>
</evidence>
<name>A0A086Y284_9RHOB</name>
<dbReference type="InterPro" id="IPR051678">
    <property type="entry name" value="AGP_Transferase"/>
</dbReference>
<sequence length="292" mass="32062">MATDELPVDARSVARLLQAQAPEWADRPVVRLASTGTDNAIFRLGEDLLVRLPRQQSAVALLKKELDWLPHLRGLPLDIPALRFRGKTDGGLDFGIFDWMAGEIASAERLADPGESARRLADFLHALHLNDTTGAPVAGAENHRRGAMLDNLTPLTIRAIDILRDEVDSPRALALWNDACAHRFEGPAVWLHGDLKADNLIARGGVLRGVIDWGLAAVGDPAADYASAWSWVDPRARNVFRDSLNLSEADWLRAQGWALYGAVIALSYYRGGKNEALTSQSRQTLSRLTLLR</sequence>
<dbReference type="eggNOG" id="COG3173">
    <property type="taxonomic scope" value="Bacteria"/>
</dbReference>
<protein>
    <submittedName>
        <fullName evidence="1">Phosphotransferase</fullName>
    </submittedName>
</protein>
<dbReference type="InterPro" id="IPR011009">
    <property type="entry name" value="Kinase-like_dom_sf"/>
</dbReference>
<dbReference type="CDD" id="cd05155">
    <property type="entry name" value="APH_ChoK_like_1"/>
    <property type="match status" value="1"/>
</dbReference>
<dbReference type="STRING" id="195105.CN97_19135"/>
<accession>A0A086Y284</accession>